<dbReference type="HOGENOM" id="CLU_010790_2_0_1"/>
<dbReference type="InterPro" id="IPR036047">
    <property type="entry name" value="F-box-like_dom_sf"/>
</dbReference>
<feature type="compositionally biased region" description="Low complexity" evidence="1">
    <location>
        <begin position="14"/>
        <end position="30"/>
    </location>
</feature>
<organism evidence="3 4">
    <name type="scientific">Fomitopsis schrenkii</name>
    <name type="common">Brown rot fungus</name>
    <dbReference type="NCBI Taxonomy" id="2126942"/>
    <lineage>
        <taxon>Eukaryota</taxon>
        <taxon>Fungi</taxon>
        <taxon>Dikarya</taxon>
        <taxon>Basidiomycota</taxon>
        <taxon>Agaricomycotina</taxon>
        <taxon>Agaricomycetes</taxon>
        <taxon>Polyporales</taxon>
        <taxon>Fomitopsis</taxon>
    </lineage>
</organism>
<keyword evidence="4" id="KW-1185">Reference proteome</keyword>
<dbReference type="STRING" id="743788.S8FGW8"/>
<feature type="region of interest" description="Disordered" evidence="1">
    <location>
        <begin position="1"/>
        <end position="53"/>
    </location>
</feature>
<feature type="domain" description="F-box" evidence="2">
    <location>
        <begin position="54"/>
        <end position="103"/>
    </location>
</feature>
<name>S8FGW8_FOMSC</name>
<sequence>MPRNSKKVKTSGNAAQLQPMAAMSAPASGATTPRTTTAAHSSARKQLRGRTGGLRNMPNMPLDILIEIFSYLHPLDLLDLARTTKPFRALLMSRSFAGVWRASRKLIQELPVCPGHLSEPAYANLVFSSHCHNCLKPNVKSIIWEFMARYCRPCKKIMTVKITDKHTCAEFFCMQYAELSPLVNMSPLKASCIYHLPQLQQVKQAWEEYHDDKEKWSKYVEEQKKRAEAIQDHAYDCVEWMESVGADKEYRLEKVREKRLQFIVARLREMGWEDEIERLPEDLFPLSDHPQVRMAREISERTWEKIRGELASYMRRLKEHRITEERSTILHIRLHTLDAVINKLRSEAGRSYVTEFLPKFPDYALMPEFRTLMEAPTEDMLDMRACADWVVRLDELDTRWILERKKRLARMVEKALGRVPEDADDAPPADDDTNDRSYEAVLKLAIAVFECKWCAERVHASNALAHRCTRGDGRLWLLDLGPRETEGTYMYEMRRISRALRPWDASCLRVPDLEPLRKVIQMCGKDPETVTEEDMDKLEMRLAVKGQLVDGKQKVLMWDALLCAGHLDPVVCESDWQLEVLSEDAMRRAVELEAAREEKFVLDVLNPEAKYWCCRLCDGLALGGSYIAAFTHVRDIHDKLDNEDDFVFMHPDVTFMASKASPVLLPLT</sequence>
<accession>S8FGW8</accession>
<evidence type="ECO:0000256" key="1">
    <source>
        <dbReference type="SAM" id="MobiDB-lite"/>
    </source>
</evidence>
<dbReference type="CDD" id="cd09917">
    <property type="entry name" value="F-box_SF"/>
    <property type="match status" value="1"/>
</dbReference>
<dbReference type="OrthoDB" id="2322499at2759"/>
<dbReference type="EMBL" id="KE504174">
    <property type="protein sequence ID" value="EPS97644.1"/>
    <property type="molecule type" value="Genomic_DNA"/>
</dbReference>
<dbReference type="InterPro" id="IPR001810">
    <property type="entry name" value="F-box_dom"/>
</dbReference>
<evidence type="ECO:0000313" key="3">
    <source>
        <dbReference type="EMBL" id="EPS97644.1"/>
    </source>
</evidence>
<gene>
    <name evidence="3" type="ORF">FOMPIDRAFT_1052210</name>
</gene>
<feature type="compositionally biased region" description="Polar residues" evidence="1">
    <location>
        <begin position="31"/>
        <end position="40"/>
    </location>
</feature>
<dbReference type="AlphaFoldDB" id="S8FGW8"/>
<dbReference type="eggNOG" id="ENOG502SAM6">
    <property type="taxonomic scope" value="Eukaryota"/>
</dbReference>
<evidence type="ECO:0000259" key="2">
    <source>
        <dbReference type="PROSITE" id="PS50181"/>
    </source>
</evidence>
<dbReference type="InParanoid" id="S8FGW8"/>
<dbReference type="SUPFAM" id="SSF81383">
    <property type="entry name" value="F-box domain"/>
    <property type="match status" value="1"/>
</dbReference>
<reference evidence="3 4" key="1">
    <citation type="journal article" date="2012" name="Science">
        <title>The Paleozoic origin of enzymatic lignin decomposition reconstructed from 31 fungal genomes.</title>
        <authorList>
            <person name="Floudas D."/>
            <person name="Binder M."/>
            <person name="Riley R."/>
            <person name="Barry K."/>
            <person name="Blanchette R.A."/>
            <person name="Henrissat B."/>
            <person name="Martinez A.T."/>
            <person name="Otillar R."/>
            <person name="Spatafora J.W."/>
            <person name="Yadav J.S."/>
            <person name="Aerts A."/>
            <person name="Benoit I."/>
            <person name="Boyd A."/>
            <person name="Carlson A."/>
            <person name="Copeland A."/>
            <person name="Coutinho P.M."/>
            <person name="de Vries R.P."/>
            <person name="Ferreira P."/>
            <person name="Findley K."/>
            <person name="Foster B."/>
            <person name="Gaskell J."/>
            <person name="Glotzer D."/>
            <person name="Gorecki P."/>
            <person name="Heitman J."/>
            <person name="Hesse C."/>
            <person name="Hori C."/>
            <person name="Igarashi K."/>
            <person name="Jurgens J.A."/>
            <person name="Kallen N."/>
            <person name="Kersten P."/>
            <person name="Kohler A."/>
            <person name="Kuees U."/>
            <person name="Kumar T.K.A."/>
            <person name="Kuo A."/>
            <person name="LaButti K."/>
            <person name="Larrondo L.F."/>
            <person name="Lindquist E."/>
            <person name="Ling A."/>
            <person name="Lombard V."/>
            <person name="Lucas S."/>
            <person name="Lundell T."/>
            <person name="Martin R."/>
            <person name="McLaughlin D.J."/>
            <person name="Morgenstern I."/>
            <person name="Morin E."/>
            <person name="Murat C."/>
            <person name="Nagy L.G."/>
            <person name="Nolan M."/>
            <person name="Ohm R.A."/>
            <person name="Patyshakuliyeva A."/>
            <person name="Rokas A."/>
            <person name="Ruiz-Duenas F.J."/>
            <person name="Sabat G."/>
            <person name="Salamov A."/>
            <person name="Samejima M."/>
            <person name="Schmutz J."/>
            <person name="Slot J.C."/>
            <person name="St John F."/>
            <person name="Stenlid J."/>
            <person name="Sun H."/>
            <person name="Sun S."/>
            <person name="Syed K."/>
            <person name="Tsang A."/>
            <person name="Wiebenga A."/>
            <person name="Young D."/>
            <person name="Pisabarro A."/>
            <person name="Eastwood D.C."/>
            <person name="Martin F."/>
            <person name="Cullen D."/>
            <person name="Grigoriev I.V."/>
            <person name="Hibbett D.S."/>
        </authorList>
    </citation>
    <scope>NUCLEOTIDE SEQUENCE</scope>
    <source>
        <strain evidence="4">FP-58527</strain>
    </source>
</reference>
<dbReference type="Pfam" id="PF12937">
    <property type="entry name" value="F-box-like"/>
    <property type="match status" value="1"/>
</dbReference>
<dbReference type="PROSITE" id="PS50181">
    <property type="entry name" value="FBOX"/>
    <property type="match status" value="1"/>
</dbReference>
<proteinExistence type="predicted"/>
<dbReference type="Proteomes" id="UP000015241">
    <property type="component" value="Unassembled WGS sequence"/>
</dbReference>
<evidence type="ECO:0000313" key="4">
    <source>
        <dbReference type="Proteomes" id="UP000015241"/>
    </source>
</evidence>
<protein>
    <recommendedName>
        <fullName evidence="2">F-box domain-containing protein</fullName>
    </recommendedName>
</protein>